<gene>
    <name evidence="1" type="ORF">PBRASI_LOCUS4879</name>
</gene>
<keyword evidence="2" id="KW-1185">Reference proteome</keyword>
<accession>A0A9N9AYL9</accession>
<organism evidence="1 2">
    <name type="scientific">Paraglomus brasilianum</name>
    <dbReference type="NCBI Taxonomy" id="144538"/>
    <lineage>
        <taxon>Eukaryota</taxon>
        <taxon>Fungi</taxon>
        <taxon>Fungi incertae sedis</taxon>
        <taxon>Mucoromycota</taxon>
        <taxon>Glomeromycotina</taxon>
        <taxon>Glomeromycetes</taxon>
        <taxon>Paraglomerales</taxon>
        <taxon>Paraglomeraceae</taxon>
        <taxon>Paraglomus</taxon>
    </lineage>
</organism>
<reference evidence="1" key="1">
    <citation type="submission" date="2021-06" db="EMBL/GenBank/DDBJ databases">
        <authorList>
            <person name="Kallberg Y."/>
            <person name="Tangrot J."/>
            <person name="Rosling A."/>
        </authorList>
    </citation>
    <scope>NUCLEOTIDE SEQUENCE</scope>
    <source>
        <strain evidence="1">BR232B</strain>
    </source>
</reference>
<protein>
    <submittedName>
        <fullName evidence="1">9531_t:CDS:1</fullName>
    </submittedName>
</protein>
<dbReference type="AlphaFoldDB" id="A0A9N9AYL9"/>
<dbReference type="Proteomes" id="UP000789739">
    <property type="component" value="Unassembled WGS sequence"/>
</dbReference>
<name>A0A9N9AYL9_9GLOM</name>
<proteinExistence type="predicted"/>
<comment type="caution">
    <text evidence="1">The sequence shown here is derived from an EMBL/GenBank/DDBJ whole genome shotgun (WGS) entry which is preliminary data.</text>
</comment>
<dbReference type="EMBL" id="CAJVPI010000531">
    <property type="protein sequence ID" value="CAG8546850.1"/>
    <property type="molecule type" value="Genomic_DNA"/>
</dbReference>
<sequence>MLEPDNVIEMLIIRYKFAPLPPRPKVRNHISKNLDPNPSNIDDDPSAVGYESVCNLNVIARAILVFPELLNVWRQNGYHEVVEDTNDYVIRGLLQILYPTDPPVDWVKPDLGQVVTKLSDLQSHGYEVTDDLLGDVMILLEQKLDDIGDVLVNAFAVVCHKTEQDTLSICLRELLNPARDLKLDHSLDFVINAIDDPEEEILAAFDEYDIENPIEADLDSNGSISEDYTIHKYSPVVYEHLLAKFGADSRVVRYLMNEITTTRIQKARLRASNRTLPQSSARIDNLWKELDDIFCLYCKEKVPWEPQLVPLLRTCPSKRVIKCLFFDGYLPELFGFQANNRLPRTTTTLRFNIASLSRRHRTNGEVEDEKTEWRTRFNAGGAMTAVFEKQLEKLRVHLGR</sequence>
<evidence type="ECO:0000313" key="2">
    <source>
        <dbReference type="Proteomes" id="UP000789739"/>
    </source>
</evidence>
<evidence type="ECO:0000313" key="1">
    <source>
        <dbReference type="EMBL" id="CAG8546850.1"/>
    </source>
</evidence>